<name>A0AAD4HJQ5_9AGAM</name>
<dbReference type="InterPro" id="IPR032675">
    <property type="entry name" value="LRR_dom_sf"/>
</dbReference>
<accession>A0AAD4HJQ5</accession>
<protein>
    <recommendedName>
        <fullName evidence="3">F-box domain-containing protein</fullName>
    </recommendedName>
</protein>
<evidence type="ECO:0000313" key="1">
    <source>
        <dbReference type="EMBL" id="KAG1900195.1"/>
    </source>
</evidence>
<evidence type="ECO:0000313" key="2">
    <source>
        <dbReference type="Proteomes" id="UP001195769"/>
    </source>
</evidence>
<keyword evidence="2" id="KW-1185">Reference proteome</keyword>
<dbReference type="Gene3D" id="3.80.10.10">
    <property type="entry name" value="Ribonuclease Inhibitor"/>
    <property type="match status" value="1"/>
</dbReference>
<dbReference type="RefSeq" id="XP_041225771.1">
    <property type="nucleotide sequence ID" value="XM_041361766.1"/>
</dbReference>
<dbReference type="Proteomes" id="UP001195769">
    <property type="component" value="Unassembled WGS sequence"/>
</dbReference>
<comment type="caution">
    <text evidence="1">The sequence shown here is derived from an EMBL/GenBank/DDBJ whole genome shotgun (WGS) entry which is preliminary data.</text>
</comment>
<evidence type="ECO:0008006" key="3">
    <source>
        <dbReference type="Google" id="ProtNLM"/>
    </source>
</evidence>
<organism evidence="1 2">
    <name type="scientific">Suillus fuscotomentosus</name>
    <dbReference type="NCBI Taxonomy" id="1912939"/>
    <lineage>
        <taxon>Eukaryota</taxon>
        <taxon>Fungi</taxon>
        <taxon>Dikarya</taxon>
        <taxon>Basidiomycota</taxon>
        <taxon>Agaricomycotina</taxon>
        <taxon>Agaricomycetes</taxon>
        <taxon>Agaricomycetidae</taxon>
        <taxon>Boletales</taxon>
        <taxon>Suillineae</taxon>
        <taxon>Suillaceae</taxon>
        <taxon>Suillus</taxon>
    </lineage>
</organism>
<dbReference type="SUPFAM" id="SSF52047">
    <property type="entry name" value="RNI-like"/>
    <property type="match status" value="1"/>
</dbReference>
<dbReference type="AlphaFoldDB" id="A0AAD4HJQ5"/>
<dbReference type="EMBL" id="JABBWK010000028">
    <property type="protein sequence ID" value="KAG1900195.1"/>
    <property type="molecule type" value="Genomic_DNA"/>
</dbReference>
<sequence length="561" mass="63254">MHHIFEFDDIIYAVLQHVKSSGTDLVNVAMTCSRLADSALNILWSEQSSLVPLIMCLPQDTWEVRENGLGHIVHFSRDPTPIEWERLRVNASRVRRLVGPNGFTDALKLPLGESFIPGLDVSRDVLQRLFVWSRPATLFPNLCELYFDAVFYFLEYDSSKSWLLRQFISPGLQALRFDVAGIPPHKSEQLLATLHAEVHGLRQLTVSADDGNMALTVPPSFGKLPKLIGLAIFGIDVCLTRQTIANIQQARCLQSLKLKLFGTSCDAGGIPLELPSLKTLHLSGGSLPQCTHFLRQVTTPQLSHIDIRYCGAASPAEMTAFIESLSTSCQTVGCLERVHVVDESKIPDPRVIIPLSSEIFRPLFKFNRLLSVKFIGVGNFNLDDGFLYDVPVAWPSIRELKLTSWKRRAIYSVTFTAMMSLASRCRSLQTLHLTVDATQSTIIPRAPDGTEELWPTQTALRNLHLGYSKVSEVARVPYFLAEVFPTLFDFKWYDYYYGNYHNPDIAIVSALSALNDALQQLWALRKSTGADDLNGRRIQTTVGREEWRFHRNVIDCYKYLH</sequence>
<dbReference type="GeneID" id="64656064"/>
<proteinExistence type="predicted"/>
<reference evidence="1" key="1">
    <citation type="journal article" date="2020" name="New Phytol.">
        <title>Comparative genomics reveals dynamic genome evolution in host specialist ectomycorrhizal fungi.</title>
        <authorList>
            <person name="Lofgren L.A."/>
            <person name="Nguyen N.H."/>
            <person name="Vilgalys R."/>
            <person name="Ruytinx J."/>
            <person name="Liao H.L."/>
            <person name="Branco S."/>
            <person name="Kuo A."/>
            <person name="LaButti K."/>
            <person name="Lipzen A."/>
            <person name="Andreopoulos W."/>
            <person name="Pangilinan J."/>
            <person name="Riley R."/>
            <person name="Hundley H."/>
            <person name="Na H."/>
            <person name="Barry K."/>
            <person name="Grigoriev I.V."/>
            <person name="Stajich J.E."/>
            <person name="Kennedy P.G."/>
        </authorList>
    </citation>
    <scope>NUCLEOTIDE SEQUENCE</scope>
    <source>
        <strain evidence="1">FC203</strain>
    </source>
</reference>
<gene>
    <name evidence="1" type="ORF">F5891DRAFT_1034603</name>
</gene>